<feature type="transmembrane region" description="Helical" evidence="1">
    <location>
        <begin position="12"/>
        <end position="30"/>
    </location>
</feature>
<dbReference type="EMBL" id="CP091871">
    <property type="protein sequence ID" value="WEU40029.1"/>
    <property type="molecule type" value="Genomic_DNA"/>
</dbReference>
<keyword evidence="1" id="KW-1133">Transmembrane helix</keyword>
<dbReference type="AlphaFoldDB" id="A0AAF0IB33"/>
<keyword evidence="1" id="KW-0812">Transmembrane</keyword>
<reference evidence="2" key="2">
    <citation type="journal article" date="2022" name="Nat. Microbiol.">
        <title>A closed Candidatus Odinarchaeum chromosome exposes Asgard archaeal viruses.</title>
        <authorList>
            <person name="Tamarit D."/>
            <person name="Caceres E.F."/>
            <person name="Krupovic M."/>
            <person name="Nijland R."/>
            <person name="Eme L."/>
            <person name="Robinson N.P."/>
            <person name="Ettema T.J.G."/>
        </authorList>
    </citation>
    <scope>NUCLEOTIDE SEQUENCE</scope>
    <source>
        <strain evidence="2">LCB_4</strain>
    </source>
</reference>
<keyword evidence="1" id="KW-0472">Membrane</keyword>
<evidence type="ECO:0000256" key="1">
    <source>
        <dbReference type="SAM" id="Phobius"/>
    </source>
</evidence>
<sequence length="98" mass="11146">MVKLSERLKRKTIGVALVFLSLGILGSFFSRTLVEFFLMAEIVVIAAFYVFFAIIVPGLYPKKRNNEEIFLGGVARPPYIHEYELYVPKSALISEEET</sequence>
<proteinExistence type="predicted"/>
<dbReference type="KEGG" id="oyw:OdinLCB4_006040"/>
<protein>
    <submittedName>
        <fullName evidence="2">Uncharacterized protein</fullName>
    </submittedName>
</protein>
<feature type="transmembrane region" description="Helical" evidence="1">
    <location>
        <begin position="36"/>
        <end position="60"/>
    </location>
</feature>
<name>A0AAF0IB33_ODILC</name>
<evidence type="ECO:0000313" key="3">
    <source>
        <dbReference type="Proteomes" id="UP000186851"/>
    </source>
</evidence>
<reference evidence="2" key="1">
    <citation type="journal article" date="2017" name="Nature">
        <title>Asgard archaea illuminate the origin of eukaryotic cellular complexity.</title>
        <authorList>
            <person name="Zaremba-Niedzwiedzka K."/>
            <person name="Caceres E.F."/>
            <person name="Saw J.H."/>
            <person name="Backstrom D."/>
            <person name="Juzokaite L."/>
            <person name="Vancaester E."/>
            <person name="Seitz K.W."/>
            <person name="Anantharaman K."/>
            <person name="Starnawski P."/>
            <person name="Kjeldsen K.U."/>
            <person name="Scott M.B."/>
            <person name="Nunoura T."/>
            <person name="Banfield J.F."/>
            <person name="Schramm A."/>
            <person name="Baker B.J."/>
            <person name="Spang A."/>
            <person name="Ettema T.J.G."/>
        </authorList>
    </citation>
    <scope>NUCLEOTIDE SEQUENCE</scope>
    <source>
        <strain evidence="2">LCB_4</strain>
    </source>
</reference>
<evidence type="ECO:0000313" key="2">
    <source>
        <dbReference type="EMBL" id="WEU40029.1"/>
    </source>
</evidence>
<gene>
    <name evidence="2" type="ORF">OdinLCB4_006040</name>
</gene>
<dbReference type="Proteomes" id="UP000186851">
    <property type="component" value="Chromosome"/>
</dbReference>
<organism evidence="2 3">
    <name type="scientific">Odinarchaeota yellowstonii (strain LCB_4)</name>
    <dbReference type="NCBI Taxonomy" id="1841599"/>
    <lineage>
        <taxon>Archaea</taxon>
        <taxon>Promethearchaeati</taxon>
        <taxon>Candidatus Odinarchaeota</taxon>
        <taxon>Candidatus Odinarchaeia</taxon>
        <taxon>Candidatus Odinarchaeales</taxon>
        <taxon>Candidatus Odinarchaeaceae</taxon>
        <taxon>Candidatus Odinarchaeum</taxon>
    </lineage>
</organism>
<accession>A0AAF0IB33</accession>